<name>A0A5B7DFI1_PORTR</name>
<dbReference type="Proteomes" id="UP000324222">
    <property type="component" value="Unassembled WGS sequence"/>
</dbReference>
<organism evidence="1 2">
    <name type="scientific">Portunus trituberculatus</name>
    <name type="common">Swimming crab</name>
    <name type="synonym">Neptunus trituberculatus</name>
    <dbReference type="NCBI Taxonomy" id="210409"/>
    <lineage>
        <taxon>Eukaryota</taxon>
        <taxon>Metazoa</taxon>
        <taxon>Ecdysozoa</taxon>
        <taxon>Arthropoda</taxon>
        <taxon>Crustacea</taxon>
        <taxon>Multicrustacea</taxon>
        <taxon>Malacostraca</taxon>
        <taxon>Eumalacostraca</taxon>
        <taxon>Eucarida</taxon>
        <taxon>Decapoda</taxon>
        <taxon>Pleocyemata</taxon>
        <taxon>Brachyura</taxon>
        <taxon>Eubrachyura</taxon>
        <taxon>Portunoidea</taxon>
        <taxon>Portunidae</taxon>
        <taxon>Portuninae</taxon>
        <taxon>Portunus</taxon>
    </lineage>
</organism>
<gene>
    <name evidence="1" type="ORF">E2C01_012895</name>
</gene>
<evidence type="ECO:0000313" key="1">
    <source>
        <dbReference type="EMBL" id="MPC19967.1"/>
    </source>
</evidence>
<comment type="caution">
    <text evidence="1">The sequence shown here is derived from an EMBL/GenBank/DDBJ whole genome shotgun (WGS) entry which is preliminary data.</text>
</comment>
<sequence>MVVPILGDISPPKRIFGVRLLHLLKPEYHGDITKPLIQGILVPKDGIIHLVSPNDYINGSFFEVISQETAFKYT</sequence>
<protein>
    <submittedName>
        <fullName evidence="1">Uncharacterized protein</fullName>
    </submittedName>
</protein>
<keyword evidence="2" id="KW-1185">Reference proteome</keyword>
<dbReference type="AlphaFoldDB" id="A0A5B7DFI1"/>
<dbReference type="EMBL" id="VSRR010000821">
    <property type="protein sequence ID" value="MPC19967.1"/>
    <property type="molecule type" value="Genomic_DNA"/>
</dbReference>
<reference evidence="1 2" key="1">
    <citation type="submission" date="2019-05" db="EMBL/GenBank/DDBJ databases">
        <title>Another draft genome of Portunus trituberculatus and its Hox gene families provides insights of decapod evolution.</title>
        <authorList>
            <person name="Jeong J.-H."/>
            <person name="Song I."/>
            <person name="Kim S."/>
            <person name="Choi T."/>
            <person name="Kim D."/>
            <person name="Ryu S."/>
            <person name="Kim W."/>
        </authorList>
    </citation>
    <scope>NUCLEOTIDE SEQUENCE [LARGE SCALE GENOMIC DNA]</scope>
    <source>
        <tissue evidence="1">Muscle</tissue>
    </source>
</reference>
<accession>A0A5B7DFI1</accession>
<proteinExistence type="predicted"/>
<evidence type="ECO:0000313" key="2">
    <source>
        <dbReference type="Proteomes" id="UP000324222"/>
    </source>
</evidence>